<name>A0A3Q3K460_MONAL</name>
<keyword evidence="2" id="KW-1185">Reference proteome</keyword>
<evidence type="ECO:0000313" key="2">
    <source>
        <dbReference type="Proteomes" id="UP000261600"/>
    </source>
</evidence>
<dbReference type="AlphaFoldDB" id="A0A3Q3K460"/>
<dbReference type="Ensembl" id="ENSMALT00000028831.1">
    <property type="protein sequence ID" value="ENSMALP00000028314.1"/>
    <property type="gene ID" value="ENSMALG00000019608.1"/>
</dbReference>
<evidence type="ECO:0000313" key="1">
    <source>
        <dbReference type="Ensembl" id="ENSMALP00000028314.1"/>
    </source>
</evidence>
<organism evidence="1 2">
    <name type="scientific">Monopterus albus</name>
    <name type="common">Swamp eel</name>
    <dbReference type="NCBI Taxonomy" id="43700"/>
    <lineage>
        <taxon>Eukaryota</taxon>
        <taxon>Metazoa</taxon>
        <taxon>Chordata</taxon>
        <taxon>Craniata</taxon>
        <taxon>Vertebrata</taxon>
        <taxon>Euteleostomi</taxon>
        <taxon>Actinopterygii</taxon>
        <taxon>Neopterygii</taxon>
        <taxon>Teleostei</taxon>
        <taxon>Neoteleostei</taxon>
        <taxon>Acanthomorphata</taxon>
        <taxon>Anabantaria</taxon>
        <taxon>Synbranchiformes</taxon>
        <taxon>Synbranchidae</taxon>
        <taxon>Monopterus</taxon>
    </lineage>
</organism>
<proteinExistence type="predicted"/>
<sequence>MTTLHPAAPTPKTINGLSISWGLVKRSIASRTMVKHSAVRKTALTRAPITSARIQPKVFLLVELVFSANRTATRATTTGKLSTRNTESDYKMRPDWSNIATVASRRSKRAKQLRIASMFVYSRLLPTPSQSVFSRYKF</sequence>
<dbReference type="Proteomes" id="UP000261600">
    <property type="component" value="Unplaced"/>
</dbReference>
<reference evidence="1" key="1">
    <citation type="submission" date="2025-08" db="UniProtKB">
        <authorList>
            <consortium name="Ensembl"/>
        </authorList>
    </citation>
    <scope>IDENTIFICATION</scope>
</reference>
<protein>
    <submittedName>
        <fullName evidence="1">Uncharacterized protein</fullName>
    </submittedName>
</protein>
<reference evidence="1" key="2">
    <citation type="submission" date="2025-09" db="UniProtKB">
        <authorList>
            <consortium name="Ensembl"/>
        </authorList>
    </citation>
    <scope>IDENTIFICATION</scope>
</reference>
<accession>A0A3Q3K460</accession>